<keyword evidence="5 8" id="KW-0812">Transmembrane</keyword>
<evidence type="ECO:0000256" key="3">
    <source>
        <dbReference type="ARBA" id="ARBA00022676"/>
    </source>
</evidence>
<feature type="transmembrane region" description="Helical" evidence="8">
    <location>
        <begin position="304"/>
        <end position="323"/>
    </location>
</feature>
<dbReference type="Proteomes" id="UP000229699">
    <property type="component" value="Unassembled WGS sequence"/>
</dbReference>
<feature type="transmembrane region" description="Helical" evidence="8">
    <location>
        <begin position="216"/>
        <end position="235"/>
    </location>
</feature>
<evidence type="ECO:0000259" key="9">
    <source>
        <dbReference type="Pfam" id="PF13231"/>
    </source>
</evidence>
<feature type="transmembrane region" description="Helical" evidence="8">
    <location>
        <begin position="148"/>
        <end position="167"/>
    </location>
</feature>
<feature type="transmembrane region" description="Helical" evidence="8">
    <location>
        <begin position="97"/>
        <end position="117"/>
    </location>
</feature>
<dbReference type="GO" id="GO:0005886">
    <property type="term" value="C:plasma membrane"/>
    <property type="evidence" value="ECO:0007669"/>
    <property type="project" value="UniProtKB-SubCell"/>
</dbReference>
<dbReference type="InterPro" id="IPR050297">
    <property type="entry name" value="LipidA_mod_glycosyltrf_83"/>
</dbReference>
<dbReference type="Pfam" id="PF13231">
    <property type="entry name" value="PMT_2"/>
    <property type="match status" value="1"/>
</dbReference>
<comment type="caution">
    <text evidence="10">The sequence shown here is derived from an EMBL/GenBank/DDBJ whole genome shotgun (WGS) entry which is preliminary data.</text>
</comment>
<dbReference type="PANTHER" id="PTHR33908:SF11">
    <property type="entry name" value="MEMBRANE PROTEIN"/>
    <property type="match status" value="1"/>
</dbReference>
<keyword evidence="3" id="KW-0328">Glycosyltransferase</keyword>
<feature type="transmembrane region" description="Helical" evidence="8">
    <location>
        <begin position="329"/>
        <end position="346"/>
    </location>
</feature>
<evidence type="ECO:0000256" key="1">
    <source>
        <dbReference type="ARBA" id="ARBA00004651"/>
    </source>
</evidence>
<evidence type="ECO:0000256" key="7">
    <source>
        <dbReference type="ARBA" id="ARBA00023136"/>
    </source>
</evidence>
<comment type="subcellular location">
    <subcellularLocation>
        <location evidence="1">Cell membrane</location>
        <topology evidence="1">Multi-pass membrane protein</topology>
    </subcellularLocation>
</comment>
<evidence type="ECO:0000256" key="6">
    <source>
        <dbReference type="ARBA" id="ARBA00022989"/>
    </source>
</evidence>
<evidence type="ECO:0000313" key="11">
    <source>
        <dbReference type="Proteomes" id="UP000229699"/>
    </source>
</evidence>
<feature type="domain" description="Glycosyltransferase RgtA/B/C/D-like" evidence="9">
    <location>
        <begin position="74"/>
        <end position="232"/>
    </location>
</feature>
<accession>A0A2H0C0A6</accession>
<evidence type="ECO:0000313" key="10">
    <source>
        <dbReference type="EMBL" id="PIP63367.1"/>
    </source>
</evidence>
<evidence type="ECO:0000256" key="8">
    <source>
        <dbReference type="SAM" id="Phobius"/>
    </source>
</evidence>
<gene>
    <name evidence="10" type="ORF">COW97_02825</name>
</gene>
<reference evidence="10 11" key="1">
    <citation type="submission" date="2017-09" db="EMBL/GenBank/DDBJ databases">
        <title>Depth-based differentiation of microbial function through sediment-hosted aquifers and enrichment of novel symbionts in the deep terrestrial subsurface.</title>
        <authorList>
            <person name="Probst A.J."/>
            <person name="Ladd B."/>
            <person name="Jarett J.K."/>
            <person name="Geller-Mcgrath D.E."/>
            <person name="Sieber C.M."/>
            <person name="Emerson J.B."/>
            <person name="Anantharaman K."/>
            <person name="Thomas B.C."/>
            <person name="Malmstrom R."/>
            <person name="Stieglmeier M."/>
            <person name="Klingl A."/>
            <person name="Woyke T."/>
            <person name="Ryan C.M."/>
            <person name="Banfield J.F."/>
        </authorList>
    </citation>
    <scope>NUCLEOTIDE SEQUENCE [LARGE SCALE GENOMIC DNA]</scope>
    <source>
        <strain evidence="10">CG22_combo_CG10-13_8_21_14_all_34_12</strain>
    </source>
</reference>
<sequence length="504" mass="58662">MFDVSKIFSFFKKNFNLKDILLGFGLVALFFLSRIIFLDKLPIFSDEGIYIHWARIAWHDASWRFISLTDGRQPLQTWGTIPFLKLFPQNLLFGGRMFSVATGFASLAGIFSLLFYLFNKKTAFWGVFLYIFTPFFLFYDRIALADSAVNAGFIWILFFSILVVRTLRLDLVLFFGLTAGMAMLTKSSVRMFIMLSALAPIIIFNKNKKEIVKKTLNYFILFTFVFVIAMVLYNIQRLSPFMHYIEQKNNTFVMPFSEFIKAPFAVLLPNLKLIPNYVFSEMGWLTGLLGIVGLVMLLKNDLGLGLYFSIWLIAPYFAIAGLSRVIFPRYLIFFATLLTIFSAYLLSKLRSKLIRYVFLVMFLLISFFYAYGFYFSPSLIPFPEIDRGQYIEGETAGWGAREMMEFARVKSKEKQVIILAEGDFGLIGDVLNVFLRDDDKINIRGFWPLDEKVLLDNQKELKENLVYVVFSQRKDFPTNWPIKLIKKYEKPENRTAYYLFELVK</sequence>
<organism evidence="10 11">
    <name type="scientific">Candidatus Roizmanbacteria bacterium CG22_combo_CG10-13_8_21_14_all_34_12</name>
    <dbReference type="NCBI Taxonomy" id="1974860"/>
    <lineage>
        <taxon>Bacteria</taxon>
        <taxon>Candidatus Roizmaniibacteriota</taxon>
    </lineage>
</organism>
<keyword evidence="7 8" id="KW-0472">Membrane</keyword>
<dbReference type="InterPro" id="IPR038731">
    <property type="entry name" value="RgtA/B/C-like"/>
</dbReference>
<name>A0A2H0C0A6_9BACT</name>
<evidence type="ECO:0000256" key="4">
    <source>
        <dbReference type="ARBA" id="ARBA00022679"/>
    </source>
</evidence>
<dbReference type="GO" id="GO:0009103">
    <property type="term" value="P:lipopolysaccharide biosynthetic process"/>
    <property type="evidence" value="ECO:0007669"/>
    <property type="project" value="UniProtKB-ARBA"/>
</dbReference>
<keyword evidence="6 8" id="KW-1133">Transmembrane helix</keyword>
<evidence type="ECO:0000256" key="2">
    <source>
        <dbReference type="ARBA" id="ARBA00022475"/>
    </source>
</evidence>
<feature type="transmembrane region" description="Helical" evidence="8">
    <location>
        <begin position="277"/>
        <end position="297"/>
    </location>
</feature>
<evidence type="ECO:0000256" key="5">
    <source>
        <dbReference type="ARBA" id="ARBA00022692"/>
    </source>
</evidence>
<proteinExistence type="predicted"/>
<feature type="transmembrane region" description="Helical" evidence="8">
    <location>
        <begin position="123"/>
        <end position="139"/>
    </location>
</feature>
<protein>
    <recommendedName>
        <fullName evidence="9">Glycosyltransferase RgtA/B/C/D-like domain-containing protein</fullName>
    </recommendedName>
</protein>
<dbReference type="EMBL" id="PCTC01000060">
    <property type="protein sequence ID" value="PIP63367.1"/>
    <property type="molecule type" value="Genomic_DNA"/>
</dbReference>
<feature type="transmembrane region" description="Helical" evidence="8">
    <location>
        <begin position="20"/>
        <end position="37"/>
    </location>
</feature>
<keyword evidence="4" id="KW-0808">Transferase</keyword>
<keyword evidence="2" id="KW-1003">Cell membrane</keyword>
<dbReference type="PANTHER" id="PTHR33908">
    <property type="entry name" value="MANNOSYLTRANSFERASE YKCB-RELATED"/>
    <property type="match status" value="1"/>
</dbReference>
<dbReference type="GO" id="GO:0016763">
    <property type="term" value="F:pentosyltransferase activity"/>
    <property type="evidence" value="ECO:0007669"/>
    <property type="project" value="TreeGrafter"/>
</dbReference>
<feature type="transmembrane region" description="Helical" evidence="8">
    <location>
        <begin position="353"/>
        <end position="374"/>
    </location>
</feature>
<dbReference type="AlphaFoldDB" id="A0A2H0C0A6"/>